<dbReference type="GO" id="GO:0015179">
    <property type="term" value="F:L-amino acid transmembrane transporter activity"/>
    <property type="evidence" value="ECO:0007669"/>
    <property type="project" value="TreeGrafter"/>
</dbReference>
<feature type="transmembrane region" description="Helical" evidence="7">
    <location>
        <begin position="104"/>
        <end position="127"/>
    </location>
</feature>
<feature type="transmembrane region" description="Helical" evidence="7">
    <location>
        <begin position="6"/>
        <end position="23"/>
    </location>
</feature>
<dbReference type="AlphaFoldDB" id="A0A371IFC8"/>
<evidence type="ECO:0000256" key="6">
    <source>
        <dbReference type="ARBA" id="ARBA00023136"/>
    </source>
</evidence>
<dbReference type="OrthoDB" id="655540at2759"/>
<feature type="domain" description="Amino acid transporter transmembrane" evidence="8">
    <location>
        <begin position="7"/>
        <end position="175"/>
    </location>
</feature>
<keyword evidence="2" id="KW-0813">Transport</keyword>
<name>A0A371IFC8_MUCPR</name>
<keyword evidence="3 7" id="KW-0812">Transmembrane</keyword>
<organism evidence="9 10">
    <name type="scientific">Mucuna pruriens</name>
    <name type="common">Velvet bean</name>
    <name type="synonym">Dolichos pruriens</name>
    <dbReference type="NCBI Taxonomy" id="157652"/>
    <lineage>
        <taxon>Eukaryota</taxon>
        <taxon>Viridiplantae</taxon>
        <taxon>Streptophyta</taxon>
        <taxon>Embryophyta</taxon>
        <taxon>Tracheophyta</taxon>
        <taxon>Spermatophyta</taxon>
        <taxon>Magnoliopsida</taxon>
        <taxon>eudicotyledons</taxon>
        <taxon>Gunneridae</taxon>
        <taxon>Pentapetalae</taxon>
        <taxon>rosids</taxon>
        <taxon>fabids</taxon>
        <taxon>Fabales</taxon>
        <taxon>Fabaceae</taxon>
        <taxon>Papilionoideae</taxon>
        <taxon>50 kb inversion clade</taxon>
        <taxon>NPAAA clade</taxon>
        <taxon>indigoferoid/millettioid clade</taxon>
        <taxon>Phaseoleae</taxon>
        <taxon>Mucuna</taxon>
    </lineage>
</organism>
<feature type="non-terminal residue" evidence="9">
    <location>
        <position position="1"/>
    </location>
</feature>
<evidence type="ECO:0000256" key="1">
    <source>
        <dbReference type="ARBA" id="ARBA00004141"/>
    </source>
</evidence>
<evidence type="ECO:0000256" key="5">
    <source>
        <dbReference type="ARBA" id="ARBA00022989"/>
    </source>
</evidence>
<feature type="transmembrane region" description="Helical" evidence="7">
    <location>
        <begin position="28"/>
        <end position="50"/>
    </location>
</feature>
<keyword evidence="10" id="KW-1185">Reference proteome</keyword>
<accession>A0A371IFC8</accession>
<comment type="subcellular location">
    <subcellularLocation>
        <location evidence="1">Membrane</location>
        <topology evidence="1">Multi-pass membrane protein</topology>
    </subcellularLocation>
</comment>
<dbReference type="EMBL" id="QJKJ01000204">
    <property type="protein sequence ID" value="RDY13761.1"/>
    <property type="molecule type" value="Genomic_DNA"/>
</dbReference>
<dbReference type="PANTHER" id="PTHR22950:SF705">
    <property type="entry name" value="AMINO ACID TRANSPORTER AVT1I-LIKE"/>
    <property type="match status" value="1"/>
</dbReference>
<sequence>LTIGGTTIFTIIVALIIWPSVLLEDLSLLSYAVSASGVLASSIFLISLVWNGTIDGTGFHAKGTLFRLSGIPAAVSLYTFCSGAHALIPRLYISMRNKSQFSKVLFVCFLACTIVYAAVAVLGYLMFGQDVKSQVTLNLPSNKFSSHVAIFTTLVNPIAKYALYLTPTIIAIKIRFHAVTTKASHICLLAPLCSLVLLL</sequence>
<reference evidence="9" key="1">
    <citation type="submission" date="2018-05" db="EMBL/GenBank/DDBJ databases">
        <title>Draft genome of Mucuna pruriens seed.</title>
        <authorList>
            <person name="Nnadi N.E."/>
            <person name="Vos R."/>
            <person name="Hasami M.H."/>
            <person name="Devisetty U.K."/>
            <person name="Aguiy J.C."/>
        </authorList>
    </citation>
    <scope>NUCLEOTIDE SEQUENCE [LARGE SCALE GENOMIC DNA]</scope>
    <source>
        <strain evidence="9">JCA_2017</strain>
    </source>
</reference>
<dbReference type="Proteomes" id="UP000257109">
    <property type="component" value="Unassembled WGS sequence"/>
</dbReference>
<feature type="non-terminal residue" evidence="9">
    <location>
        <position position="199"/>
    </location>
</feature>
<dbReference type="Pfam" id="PF01490">
    <property type="entry name" value="Aa_trans"/>
    <property type="match status" value="1"/>
</dbReference>
<protein>
    <submittedName>
        <fullName evidence="9">Amino acid transporter AVT1J</fullName>
    </submittedName>
</protein>
<evidence type="ECO:0000256" key="2">
    <source>
        <dbReference type="ARBA" id="ARBA00022448"/>
    </source>
</evidence>
<keyword evidence="5 7" id="KW-1133">Transmembrane helix</keyword>
<keyword evidence="6 7" id="KW-0472">Membrane</keyword>
<proteinExistence type="predicted"/>
<keyword evidence="4" id="KW-0029">Amino-acid transport</keyword>
<dbReference type="GO" id="GO:0005774">
    <property type="term" value="C:vacuolar membrane"/>
    <property type="evidence" value="ECO:0007669"/>
    <property type="project" value="TreeGrafter"/>
</dbReference>
<comment type="caution">
    <text evidence="9">The sequence shown here is derived from an EMBL/GenBank/DDBJ whole genome shotgun (WGS) entry which is preliminary data.</text>
</comment>
<evidence type="ECO:0000256" key="4">
    <source>
        <dbReference type="ARBA" id="ARBA00022970"/>
    </source>
</evidence>
<evidence type="ECO:0000313" key="9">
    <source>
        <dbReference type="EMBL" id="RDY13761.1"/>
    </source>
</evidence>
<gene>
    <name evidence="9" type="primary">AVT1J</name>
    <name evidence="9" type="ORF">CR513_01279</name>
</gene>
<evidence type="ECO:0000259" key="8">
    <source>
        <dbReference type="Pfam" id="PF01490"/>
    </source>
</evidence>
<evidence type="ECO:0000256" key="3">
    <source>
        <dbReference type="ARBA" id="ARBA00022692"/>
    </source>
</evidence>
<feature type="transmembrane region" description="Helical" evidence="7">
    <location>
        <begin position="70"/>
        <end position="92"/>
    </location>
</feature>
<evidence type="ECO:0000256" key="7">
    <source>
        <dbReference type="SAM" id="Phobius"/>
    </source>
</evidence>
<evidence type="ECO:0000313" key="10">
    <source>
        <dbReference type="Proteomes" id="UP000257109"/>
    </source>
</evidence>
<feature type="transmembrane region" description="Helical" evidence="7">
    <location>
        <begin position="147"/>
        <end position="164"/>
    </location>
</feature>
<dbReference type="InterPro" id="IPR013057">
    <property type="entry name" value="AA_transpt_TM"/>
</dbReference>
<dbReference type="PANTHER" id="PTHR22950">
    <property type="entry name" value="AMINO ACID TRANSPORTER"/>
    <property type="match status" value="1"/>
</dbReference>